<dbReference type="AlphaFoldDB" id="A0A4Q9MH37"/>
<organism evidence="1">
    <name type="scientific">Dichomitus squalens</name>
    <dbReference type="NCBI Taxonomy" id="114155"/>
    <lineage>
        <taxon>Eukaryota</taxon>
        <taxon>Fungi</taxon>
        <taxon>Dikarya</taxon>
        <taxon>Basidiomycota</taxon>
        <taxon>Agaricomycotina</taxon>
        <taxon>Agaricomycetes</taxon>
        <taxon>Polyporales</taxon>
        <taxon>Polyporaceae</taxon>
        <taxon>Dichomitus</taxon>
    </lineage>
</organism>
<name>A0A4Q9MH37_9APHY</name>
<dbReference type="Proteomes" id="UP000292957">
    <property type="component" value="Unassembled WGS sequence"/>
</dbReference>
<dbReference type="EMBL" id="ML143441">
    <property type="protein sequence ID" value="TBU26780.1"/>
    <property type="molecule type" value="Genomic_DNA"/>
</dbReference>
<reference evidence="1" key="1">
    <citation type="submission" date="2019-01" db="EMBL/GenBank/DDBJ databases">
        <title>Draft genome sequences of three monokaryotic isolates of the white-rot basidiomycete fungus Dichomitus squalens.</title>
        <authorList>
            <consortium name="DOE Joint Genome Institute"/>
            <person name="Lopez S.C."/>
            <person name="Andreopoulos B."/>
            <person name="Pangilinan J."/>
            <person name="Lipzen A."/>
            <person name="Riley R."/>
            <person name="Ahrendt S."/>
            <person name="Ng V."/>
            <person name="Barry K."/>
            <person name="Daum C."/>
            <person name="Grigoriev I.V."/>
            <person name="Hilden K.S."/>
            <person name="Makela M.R."/>
            <person name="de Vries R.P."/>
        </authorList>
    </citation>
    <scope>NUCLEOTIDE SEQUENCE [LARGE SCALE GENOMIC DNA]</scope>
    <source>
        <strain evidence="1">OM18370.1</strain>
    </source>
</reference>
<evidence type="ECO:0000313" key="1">
    <source>
        <dbReference type="EMBL" id="TBU26780.1"/>
    </source>
</evidence>
<protein>
    <submittedName>
        <fullName evidence="1">Uncharacterized protein</fullName>
    </submittedName>
</protein>
<gene>
    <name evidence="1" type="ORF">BD311DRAFT_420591</name>
</gene>
<sequence>MNPSPVDDGVEIITLSLSPHRERGQYHARGTTRFPIAEVDTLHFVSGGVHCSGFFEVSQSGDPGAEEFVVNIDAFFRAADALNEVLVRRLHPAQGEYGVGVYTGDGPNALNRDKAVRFRVQLRLPAPDYVTAVPLRIQGLSTFMPLFSHHLHELARSVFFGQVALNTSDASIETESLAGENVSFVTVNGGVRGTLLVSERLTVATRNGPIHLTADLMNDVSGLPTFMSLQTTNGPIEANVSLTSTAPSVRGGSFDVTANTTNGPLRVAFQDGPANSVLNASLQTCNAPAYVVMHSMFEGRYELQGSPFLRPTVGVGTSQDPTGTGRRRNVTAMNEGMGVVRGQVRLQPVPYGFDGQDGHAGYVRVRTTNGPLHASL</sequence>
<accession>A0A4Q9MH37</accession>
<dbReference type="OrthoDB" id="5570013at2759"/>
<proteinExistence type="predicted"/>